<reference evidence="2 3" key="1">
    <citation type="submission" date="2021-02" db="EMBL/GenBank/DDBJ databases">
        <title>Porcisia hertigi Genome sequencing and assembly.</title>
        <authorList>
            <person name="Almutairi H."/>
            <person name="Gatherer D."/>
        </authorList>
    </citation>
    <scope>NUCLEOTIDE SEQUENCE [LARGE SCALE GENOMIC DNA]</scope>
    <source>
        <strain evidence="2 3">C119</strain>
    </source>
</reference>
<comment type="caution">
    <text evidence="2">The sequence shown here is derived from an EMBL/GenBank/DDBJ whole genome shotgun (WGS) entry which is preliminary data.</text>
</comment>
<accession>A0A836IJP8</accession>
<feature type="region of interest" description="Disordered" evidence="1">
    <location>
        <begin position="832"/>
        <end position="891"/>
    </location>
</feature>
<feature type="compositionally biased region" description="Pro residues" evidence="1">
    <location>
        <begin position="694"/>
        <end position="707"/>
    </location>
</feature>
<dbReference type="GeneID" id="94288496"/>
<feature type="compositionally biased region" description="Low complexity" evidence="1">
    <location>
        <begin position="790"/>
        <end position="804"/>
    </location>
</feature>
<gene>
    <name evidence="2" type="ORF">JKF63_02391</name>
</gene>
<proteinExistence type="predicted"/>
<dbReference type="EMBL" id="JAFJZO010000032">
    <property type="protein sequence ID" value="KAG5496093.1"/>
    <property type="molecule type" value="Genomic_DNA"/>
</dbReference>
<organism evidence="2 3">
    <name type="scientific">Porcisia hertigi</name>
    <dbReference type="NCBI Taxonomy" id="2761500"/>
    <lineage>
        <taxon>Eukaryota</taxon>
        <taxon>Discoba</taxon>
        <taxon>Euglenozoa</taxon>
        <taxon>Kinetoplastea</taxon>
        <taxon>Metakinetoplastina</taxon>
        <taxon>Trypanosomatida</taxon>
        <taxon>Trypanosomatidae</taxon>
        <taxon>Leishmaniinae</taxon>
        <taxon>Porcisia</taxon>
    </lineage>
</organism>
<evidence type="ECO:0000256" key="1">
    <source>
        <dbReference type="SAM" id="MobiDB-lite"/>
    </source>
</evidence>
<feature type="compositionally biased region" description="Low complexity" evidence="1">
    <location>
        <begin position="54"/>
        <end position="64"/>
    </location>
</feature>
<dbReference type="KEGG" id="phet:94288496"/>
<dbReference type="Proteomes" id="UP000674318">
    <property type="component" value="Chromosome 32"/>
</dbReference>
<dbReference type="RefSeq" id="XP_067754576.1">
    <property type="nucleotide sequence ID" value="XM_067898419.1"/>
</dbReference>
<feature type="compositionally biased region" description="Low complexity" evidence="1">
    <location>
        <begin position="110"/>
        <end position="125"/>
    </location>
</feature>
<dbReference type="AlphaFoldDB" id="A0A836IJP8"/>
<sequence>MSIKAKAVDKKKVAAFDRGQFGVLSSGGLAHLPKRSYYYDGARRYTEVDRARSDSSSSSSVNSPRSHDTGAPGRSAAFPLDHHNTEKDEDMSDDDDVVRRARAATKALLGGPASSRTGASSSTSRKGGELAAPHNERLERYMRAKASSSLSTKPSVLSTPVPVLDPPAAMAWDTSTRAKEESVQSQSGRHHDDHHFAASPTASHVSDTTNEDVMESVTPPSAVDGAFVWHTTNSEFHDLMALLEQDVRREQRDDLPRDAACVASASSERTRLTRQPSAAFMGSTFRPYVMPSCTFAALEDKALEQLYEDWCLQRGEGDGVERGAGHSPGDSDDGPSEVFIAADHRPAAFTIAASAAHQSASASLQRESASMGGVSASVSPQQFPDAPFTWEELLKGEVARRNIRRTPAYGPESSTMLSDPDALAEQATRRLQRFLQSVECVERLVCNKRFMHSVAVFLYKHHKVFLPHHRYTATASQAPETATPEDGGADFPVDTVDNVDVVHTHAEHQVYAEFGERVSAALLSVLTHHVAGFDETEFVETLYDTPVTDVVEESTGFASGDRTALGGPQSVLSFPAWRLLLAISGFDSFFLWMMDYIQEEYCLDGKSDGEAQPIAVAGVRGLRALIRSTYNRPVAASRADTSAVDAQLSAVPPTDTMQREVLLHPPNLPPSDDLSASLEPRPSSDPQNPFARQSPPPPNVFHTPSPPGVTALPMHTSLLSTSLSTDAPLQKQFPTPPPSADGTIRGLIRNSAPPYRKRVTTHPGRDLPPITPNADSMMISTSGDTAATIGQSSSSRGGWASSLSLESKERDLEQPPVVQSANISAISHRTLASPACSAASKNSTKDTVRITDASAGPRGVRAHSKSRTISTTRSQVGIAEKPKPQKPHLKR</sequence>
<protein>
    <submittedName>
        <fullName evidence="2">Uncharacterized protein</fullName>
    </submittedName>
</protein>
<feature type="region of interest" description="Disordered" evidence="1">
    <location>
        <begin position="785"/>
        <end position="815"/>
    </location>
</feature>
<feature type="compositionally biased region" description="Acidic residues" evidence="1">
    <location>
        <begin position="87"/>
        <end position="96"/>
    </location>
</feature>
<name>A0A836IJP8_9TRYP</name>
<dbReference type="OrthoDB" id="249037at2759"/>
<evidence type="ECO:0000313" key="2">
    <source>
        <dbReference type="EMBL" id="KAG5496093.1"/>
    </source>
</evidence>
<feature type="region of interest" description="Disordered" evidence="1">
    <location>
        <begin position="173"/>
        <end position="207"/>
    </location>
</feature>
<evidence type="ECO:0000313" key="3">
    <source>
        <dbReference type="Proteomes" id="UP000674318"/>
    </source>
</evidence>
<keyword evidence="3" id="KW-1185">Reference proteome</keyword>
<feature type="region of interest" description="Disordered" evidence="1">
    <location>
        <begin position="661"/>
        <end position="713"/>
    </location>
</feature>
<feature type="region of interest" description="Disordered" evidence="1">
    <location>
        <begin position="48"/>
        <end position="139"/>
    </location>
</feature>